<feature type="domain" description="HTH cro/C1-type" evidence="1">
    <location>
        <begin position="21"/>
        <end position="73"/>
    </location>
</feature>
<accession>U4T923</accession>
<dbReference type="GO" id="GO:0003677">
    <property type="term" value="F:DNA binding"/>
    <property type="evidence" value="ECO:0007669"/>
    <property type="project" value="InterPro"/>
</dbReference>
<dbReference type="RefSeq" id="WP_021814572.1">
    <property type="nucleotide sequence ID" value="NZ_AUSW01000033.1"/>
</dbReference>
<gene>
    <name evidence="2" type="ORF">M917_1947</name>
</gene>
<sequence length="103" mass="11270">MNVRFDFYTPSEISEILGERLKAQRLSLNLTQAALAEKAGIGVSTVARIESGQGSTLDNVIRIAIALGMINHFSQLFEVTPSNIEDIIAKQNPRLRASNKNGE</sequence>
<keyword evidence="3" id="KW-1185">Reference proteome</keyword>
<dbReference type="PATRIC" id="fig|1354303.4.peg.1912"/>
<comment type="caution">
    <text evidence="2">The sequence shown here is derived from an EMBL/GenBank/DDBJ whole genome shotgun (WGS) entry which is preliminary data.</text>
</comment>
<dbReference type="AlphaFoldDB" id="U4T923"/>
<dbReference type="Pfam" id="PF01381">
    <property type="entry name" value="HTH_3"/>
    <property type="match status" value="1"/>
</dbReference>
<dbReference type="STRING" id="1354303.M917_1947"/>
<dbReference type="CDD" id="cd00093">
    <property type="entry name" value="HTH_XRE"/>
    <property type="match status" value="1"/>
</dbReference>
<dbReference type="InterPro" id="IPR001387">
    <property type="entry name" value="Cro/C1-type_HTH"/>
</dbReference>
<dbReference type="Proteomes" id="UP000016761">
    <property type="component" value="Unassembled WGS sequence"/>
</dbReference>
<dbReference type="Gene3D" id="1.10.260.40">
    <property type="entry name" value="lambda repressor-like DNA-binding domains"/>
    <property type="match status" value="1"/>
</dbReference>
<dbReference type="OrthoDB" id="6433578at2"/>
<name>U4T923_9GAMM</name>
<evidence type="ECO:0000259" key="1">
    <source>
        <dbReference type="PROSITE" id="PS50943"/>
    </source>
</evidence>
<dbReference type="PROSITE" id="PS50943">
    <property type="entry name" value="HTH_CROC1"/>
    <property type="match status" value="1"/>
</dbReference>
<dbReference type="SMART" id="SM00530">
    <property type="entry name" value="HTH_XRE"/>
    <property type="match status" value="1"/>
</dbReference>
<dbReference type="SUPFAM" id="SSF47413">
    <property type="entry name" value="lambda repressor-like DNA-binding domains"/>
    <property type="match status" value="1"/>
</dbReference>
<protein>
    <submittedName>
        <fullName evidence="2">Transcriptional regulator, XRE family</fullName>
    </submittedName>
</protein>
<evidence type="ECO:0000313" key="2">
    <source>
        <dbReference type="EMBL" id="ERL55214.1"/>
    </source>
</evidence>
<dbReference type="InterPro" id="IPR010982">
    <property type="entry name" value="Lambda_DNA-bd_dom_sf"/>
</dbReference>
<organism evidence="2 3">
    <name type="scientific">Psychrobacter aquaticus CMS 56</name>
    <dbReference type="NCBI Taxonomy" id="1354303"/>
    <lineage>
        <taxon>Bacteria</taxon>
        <taxon>Pseudomonadati</taxon>
        <taxon>Pseudomonadota</taxon>
        <taxon>Gammaproteobacteria</taxon>
        <taxon>Moraxellales</taxon>
        <taxon>Moraxellaceae</taxon>
        <taxon>Psychrobacter</taxon>
    </lineage>
</organism>
<proteinExistence type="predicted"/>
<dbReference type="eggNOG" id="COG1396">
    <property type="taxonomic scope" value="Bacteria"/>
</dbReference>
<dbReference type="EMBL" id="AUSW01000033">
    <property type="protein sequence ID" value="ERL55214.1"/>
    <property type="molecule type" value="Genomic_DNA"/>
</dbReference>
<evidence type="ECO:0000313" key="3">
    <source>
        <dbReference type="Proteomes" id="UP000016761"/>
    </source>
</evidence>
<reference evidence="2 3" key="1">
    <citation type="journal article" date="2013" name="Genome Announc.">
        <title>Draft Genome Sequence of Psychrobacter aquaticus Strain CMS 56T, Isolated from a Cyanobacterial Mat Sample Collected from Water Bodies in the McMurdo Dry Valley Region of Antarctica.</title>
        <authorList>
            <person name="Reddy G.S."/>
            <person name="Ara S."/>
            <person name="Singh A."/>
            <person name="Kumar Pinnaka A."/>
            <person name="Shivaji S."/>
        </authorList>
    </citation>
    <scope>NUCLEOTIDE SEQUENCE [LARGE SCALE GENOMIC DNA]</scope>
    <source>
        <strain evidence="2 3">CMS 56</strain>
    </source>
</reference>